<reference evidence="18 19" key="1">
    <citation type="submission" date="2017-06" db="EMBL/GenBank/DDBJ databases">
        <authorList>
            <person name="Kim H.J."/>
            <person name="Triplett B.A."/>
        </authorList>
    </citation>
    <scope>NUCLEOTIDE SEQUENCE [LARGE SCALE GENOMIC DNA]</scope>
    <source>
        <strain evidence="18 19">CGMCC 4.2132</strain>
    </source>
</reference>
<keyword evidence="5 14" id="KW-0444">Lipid biosynthesis</keyword>
<dbReference type="CDD" id="cd00834">
    <property type="entry name" value="KAS_I_II"/>
    <property type="match status" value="1"/>
</dbReference>
<evidence type="ECO:0000256" key="8">
    <source>
        <dbReference type="ARBA" id="ARBA00023098"/>
    </source>
</evidence>
<dbReference type="FunFam" id="3.40.47.10:FF:000018">
    <property type="entry name" value="3-oxoacyl-[acyl-carrier-protein] synthase 2"/>
    <property type="match status" value="1"/>
</dbReference>
<evidence type="ECO:0000256" key="7">
    <source>
        <dbReference type="ARBA" id="ARBA00022832"/>
    </source>
</evidence>
<dbReference type="EC" id="2.3.1.179" evidence="3 14"/>
<evidence type="ECO:0000256" key="14">
    <source>
        <dbReference type="PIRNR" id="PIRNR000447"/>
    </source>
</evidence>
<dbReference type="GO" id="GO:0004315">
    <property type="term" value="F:3-oxoacyl-[acyl-carrier-protein] synthase activity"/>
    <property type="evidence" value="ECO:0007669"/>
    <property type="project" value="UniProtKB-UniRule"/>
</dbReference>
<dbReference type="NCBIfam" id="TIGR03150">
    <property type="entry name" value="fabF"/>
    <property type="match status" value="1"/>
</dbReference>
<sequence length="410" mass="42667">MSTDQVRVVVTGLGATTPLGGDVASSWSALLAGQSGVRNLTEDWVDSVPVKFAARAAVDPTEVLPRPESRRLDRTEQFALIAAREAWAHAAIDKVDSERLGVVVGSGIGGITTILDAYDTFKEKGWKRLSPYTVPMLMPNGAAGWIGIEIGARAGVHATVSACATGAESIGYAIEMIRSGRADVVVAGGTEAAIHPLNIGSFAAMRAMSTRNDEPQRASRPWDKNRDGFVLGEGAGIVVLESEEHALARGAKIYGVAAGVGYSADAHHIAQPEPTGAGVMLAMRRVLENSGLTGQDIKHVNAHATSTPAGDVVETRAIKEVIGDHPLVSGTKSMTGHLLGGAGGIESVFTILALHERIAPGTINLDDLDDGIEVDIVRGAPRKLPDGQIAAINNSFGFGGHDVAVAFTSV</sequence>
<gene>
    <name evidence="18" type="ORF">SAMN05216276_1011180</name>
</gene>
<evidence type="ECO:0000256" key="15">
    <source>
        <dbReference type="PIRSR" id="PIRSR000447-1"/>
    </source>
</evidence>
<dbReference type="InterPro" id="IPR014030">
    <property type="entry name" value="Ketoacyl_synth_N"/>
</dbReference>
<keyword evidence="19" id="KW-1185">Reference proteome</keyword>
<proteinExistence type="inferred from homology"/>
<evidence type="ECO:0000256" key="2">
    <source>
        <dbReference type="ARBA" id="ARBA00008467"/>
    </source>
</evidence>
<organism evidence="18 19">
    <name type="scientific">Streptosporangium subroseum</name>
    <dbReference type="NCBI Taxonomy" id="106412"/>
    <lineage>
        <taxon>Bacteria</taxon>
        <taxon>Bacillati</taxon>
        <taxon>Actinomycetota</taxon>
        <taxon>Actinomycetes</taxon>
        <taxon>Streptosporangiales</taxon>
        <taxon>Streptosporangiaceae</taxon>
        <taxon>Streptosporangium</taxon>
    </lineage>
</organism>
<evidence type="ECO:0000256" key="13">
    <source>
        <dbReference type="ARBA" id="ARBA00047659"/>
    </source>
</evidence>
<dbReference type="NCBIfam" id="NF005589">
    <property type="entry name" value="PRK07314.1"/>
    <property type="match status" value="1"/>
</dbReference>
<dbReference type="GO" id="GO:0005829">
    <property type="term" value="C:cytosol"/>
    <property type="evidence" value="ECO:0007669"/>
    <property type="project" value="TreeGrafter"/>
</dbReference>
<evidence type="ECO:0000256" key="5">
    <source>
        <dbReference type="ARBA" id="ARBA00022516"/>
    </source>
</evidence>
<keyword evidence="10 14" id="KW-0012">Acyltransferase</keyword>
<keyword evidence="8" id="KW-0443">Lipid metabolism</keyword>
<comment type="function">
    <text evidence="11 14">Involved in the type II fatty acid elongation cycle. Catalyzes the elongation of a wide range of acyl-ACP by the addition of two carbons from malonyl-ACP to an acyl acceptor. Can efficiently catalyze the conversion of palmitoleoyl-ACP (cis-hexadec-9-enoyl-ACP) to cis-vaccenoyl-ACP (cis-octadec-11-enoyl-ACP), an essential step in the thermal regulation of fatty acid composition.</text>
</comment>
<feature type="active site" description="For beta-ketoacyl synthase activity" evidence="15">
    <location>
        <position position="163"/>
    </location>
</feature>
<keyword evidence="6 14" id="KW-0808">Transferase</keyword>
<evidence type="ECO:0000256" key="9">
    <source>
        <dbReference type="ARBA" id="ARBA00023160"/>
    </source>
</evidence>
<dbReference type="AlphaFoldDB" id="A0A239FJ92"/>
<evidence type="ECO:0000256" key="10">
    <source>
        <dbReference type="ARBA" id="ARBA00023315"/>
    </source>
</evidence>
<dbReference type="PANTHER" id="PTHR11712:SF336">
    <property type="entry name" value="3-OXOACYL-[ACYL-CARRIER-PROTEIN] SYNTHASE, MITOCHONDRIAL"/>
    <property type="match status" value="1"/>
</dbReference>
<feature type="domain" description="Ketosynthase family 3 (KS3)" evidence="17">
    <location>
        <begin position="5"/>
        <end position="409"/>
    </location>
</feature>
<dbReference type="InterPro" id="IPR016039">
    <property type="entry name" value="Thiolase-like"/>
</dbReference>
<accession>A0A239FJ92</accession>
<dbReference type="GO" id="GO:0006633">
    <property type="term" value="P:fatty acid biosynthetic process"/>
    <property type="evidence" value="ECO:0007669"/>
    <property type="project" value="UniProtKB-UniRule"/>
</dbReference>
<protein>
    <recommendedName>
        <fullName evidence="4 14">3-oxoacyl-[acyl-carrier-protein] synthase 2</fullName>
        <ecNumber evidence="3 14">2.3.1.179</ecNumber>
    </recommendedName>
</protein>
<dbReference type="OrthoDB" id="9808669at2"/>
<dbReference type="InterPro" id="IPR017568">
    <property type="entry name" value="3-oxoacyl-ACP_synth-2"/>
</dbReference>
<evidence type="ECO:0000256" key="12">
    <source>
        <dbReference type="ARBA" id="ARBA00047318"/>
    </source>
</evidence>
<evidence type="ECO:0000256" key="1">
    <source>
        <dbReference type="ARBA" id="ARBA00005194"/>
    </source>
</evidence>
<dbReference type="InterPro" id="IPR020841">
    <property type="entry name" value="PKS_Beta-ketoAc_synthase_dom"/>
</dbReference>
<dbReference type="SUPFAM" id="SSF53901">
    <property type="entry name" value="Thiolase-like"/>
    <property type="match status" value="2"/>
</dbReference>
<evidence type="ECO:0000256" key="11">
    <source>
        <dbReference type="ARBA" id="ARBA00024006"/>
    </source>
</evidence>
<dbReference type="Pfam" id="PF00109">
    <property type="entry name" value="ketoacyl-synt"/>
    <property type="match status" value="1"/>
</dbReference>
<evidence type="ECO:0000313" key="18">
    <source>
        <dbReference type="EMBL" id="SNS56831.1"/>
    </source>
</evidence>
<comment type="pathway">
    <text evidence="1 14">Lipid metabolism; fatty acid biosynthesis.</text>
</comment>
<comment type="catalytic activity">
    <reaction evidence="12 14">
        <text>(9Z)-hexadecenoyl-[ACP] + malonyl-[ACP] + H(+) = 3-oxo-(11Z)-octadecenoyl-[ACP] + holo-[ACP] + CO2</text>
        <dbReference type="Rhea" id="RHEA:55040"/>
        <dbReference type="Rhea" id="RHEA-COMP:9623"/>
        <dbReference type="Rhea" id="RHEA-COMP:9685"/>
        <dbReference type="Rhea" id="RHEA-COMP:10800"/>
        <dbReference type="Rhea" id="RHEA-COMP:14074"/>
        <dbReference type="ChEBI" id="CHEBI:15378"/>
        <dbReference type="ChEBI" id="CHEBI:16526"/>
        <dbReference type="ChEBI" id="CHEBI:64479"/>
        <dbReference type="ChEBI" id="CHEBI:78449"/>
        <dbReference type="ChEBI" id="CHEBI:83989"/>
        <dbReference type="ChEBI" id="CHEBI:138538"/>
        <dbReference type="EC" id="2.3.1.179"/>
    </reaction>
</comment>
<dbReference type="PROSITE" id="PS52004">
    <property type="entry name" value="KS3_2"/>
    <property type="match status" value="1"/>
</dbReference>
<dbReference type="InterPro" id="IPR000794">
    <property type="entry name" value="Beta-ketoacyl_synthase"/>
</dbReference>
<evidence type="ECO:0000259" key="17">
    <source>
        <dbReference type="PROSITE" id="PS52004"/>
    </source>
</evidence>
<evidence type="ECO:0000256" key="16">
    <source>
        <dbReference type="RuleBase" id="RU003694"/>
    </source>
</evidence>
<comment type="catalytic activity">
    <reaction evidence="13 14">
        <text>a fatty acyl-[ACP] + malonyl-[ACP] + H(+) = a 3-oxoacyl-[ACP] + holo-[ACP] + CO2</text>
        <dbReference type="Rhea" id="RHEA:22836"/>
        <dbReference type="Rhea" id="RHEA-COMP:9623"/>
        <dbReference type="Rhea" id="RHEA-COMP:9685"/>
        <dbReference type="Rhea" id="RHEA-COMP:9916"/>
        <dbReference type="Rhea" id="RHEA-COMP:14125"/>
        <dbReference type="ChEBI" id="CHEBI:15378"/>
        <dbReference type="ChEBI" id="CHEBI:16526"/>
        <dbReference type="ChEBI" id="CHEBI:64479"/>
        <dbReference type="ChEBI" id="CHEBI:78449"/>
        <dbReference type="ChEBI" id="CHEBI:78776"/>
        <dbReference type="ChEBI" id="CHEBI:138651"/>
    </reaction>
</comment>
<evidence type="ECO:0000313" key="19">
    <source>
        <dbReference type="Proteomes" id="UP000198282"/>
    </source>
</evidence>
<dbReference type="PANTHER" id="PTHR11712">
    <property type="entry name" value="POLYKETIDE SYNTHASE-RELATED"/>
    <property type="match status" value="1"/>
</dbReference>
<dbReference type="Pfam" id="PF02801">
    <property type="entry name" value="Ketoacyl-synt_C"/>
    <property type="match status" value="1"/>
</dbReference>
<name>A0A239FJ92_9ACTN</name>
<dbReference type="PIRSF" id="PIRSF000447">
    <property type="entry name" value="KAS_II"/>
    <property type="match status" value="1"/>
</dbReference>
<dbReference type="UniPathway" id="UPA00094"/>
<dbReference type="EMBL" id="FZOD01000011">
    <property type="protein sequence ID" value="SNS56831.1"/>
    <property type="molecule type" value="Genomic_DNA"/>
</dbReference>
<dbReference type="Gene3D" id="3.40.47.10">
    <property type="match status" value="1"/>
</dbReference>
<keyword evidence="7" id="KW-0276">Fatty acid metabolism</keyword>
<dbReference type="Proteomes" id="UP000198282">
    <property type="component" value="Unassembled WGS sequence"/>
</dbReference>
<evidence type="ECO:0000256" key="3">
    <source>
        <dbReference type="ARBA" id="ARBA00012356"/>
    </source>
</evidence>
<keyword evidence="9 14" id="KW-0275">Fatty acid biosynthesis</keyword>
<dbReference type="RefSeq" id="WP_089207770.1">
    <property type="nucleotide sequence ID" value="NZ_FZOD01000011.1"/>
</dbReference>
<dbReference type="InterPro" id="IPR014031">
    <property type="entry name" value="Ketoacyl_synth_C"/>
</dbReference>
<evidence type="ECO:0000256" key="6">
    <source>
        <dbReference type="ARBA" id="ARBA00022679"/>
    </source>
</evidence>
<comment type="similarity">
    <text evidence="2 14 16">Belongs to the thiolase-like superfamily. Beta-ketoacyl-ACP synthases family.</text>
</comment>
<evidence type="ECO:0000256" key="4">
    <source>
        <dbReference type="ARBA" id="ARBA00014657"/>
    </source>
</evidence>
<dbReference type="SMART" id="SM00825">
    <property type="entry name" value="PKS_KS"/>
    <property type="match status" value="1"/>
</dbReference>